<gene>
    <name evidence="4" type="ORF">QYE76_070939</name>
</gene>
<evidence type="ECO:0000259" key="3">
    <source>
        <dbReference type="PROSITE" id="PS52045"/>
    </source>
</evidence>
<feature type="transmembrane region" description="Helical" evidence="2">
    <location>
        <begin position="16"/>
        <end position="36"/>
    </location>
</feature>
<dbReference type="EMBL" id="JAUUTY010000004">
    <property type="protein sequence ID" value="KAK1653134.1"/>
    <property type="molecule type" value="Genomic_DNA"/>
</dbReference>
<dbReference type="Pfam" id="PF07727">
    <property type="entry name" value="RVT_2"/>
    <property type="match status" value="1"/>
</dbReference>
<feature type="domain" description="Neprosin PEP catalytic" evidence="3">
    <location>
        <begin position="231"/>
        <end position="481"/>
    </location>
</feature>
<feature type="region of interest" description="Disordered" evidence="1">
    <location>
        <begin position="105"/>
        <end position="135"/>
    </location>
</feature>
<dbReference type="AlphaFoldDB" id="A0AAD8WGC0"/>
<dbReference type="Proteomes" id="UP001231189">
    <property type="component" value="Unassembled WGS sequence"/>
</dbReference>
<dbReference type="PROSITE" id="PS52045">
    <property type="entry name" value="NEPROSIN_PEP_CD"/>
    <property type="match status" value="1"/>
</dbReference>
<keyword evidence="2" id="KW-0472">Membrane</keyword>
<feature type="compositionally biased region" description="Low complexity" evidence="1">
    <location>
        <begin position="105"/>
        <end position="122"/>
    </location>
</feature>
<dbReference type="InterPro" id="IPR053168">
    <property type="entry name" value="Glutamic_endopeptidase"/>
</dbReference>
<keyword evidence="2" id="KW-1133">Transmembrane helix</keyword>
<proteinExistence type="predicted"/>
<evidence type="ECO:0000256" key="1">
    <source>
        <dbReference type="SAM" id="MobiDB-lite"/>
    </source>
</evidence>
<organism evidence="4 5">
    <name type="scientific">Lolium multiflorum</name>
    <name type="common">Italian ryegrass</name>
    <name type="synonym">Lolium perenne subsp. multiflorum</name>
    <dbReference type="NCBI Taxonomy" id="4521"/>
    <lineage>
        <taxon>Eukaryota</taxon>
        <taxon>Viridiplantae</taxon>
        <taxon>Streptophyta</taxon>
        <taxon>Embryophyta</taxon>
        <taxon>Tracheophyta</taxon>
        <taxon>Spermatophyta</taxon>
        <taxon>Magnoliopsida</taxon>
        <taxon>Liliopsida</taxon>
        <taxon>Poales</taxon>
        <taxon>Poaceae</taxon>
        <taxon>BOP clade</taxon>
        <taxon>Pooideae</taxon>
        <taxon>Poodae</taxon>
        <taxon>Poeae</taxon>
        <taxon>Poeae Chloroplast Group 2 (Poeae type)</taxon>
        <taxon>Loliodinae</taxon>
        <taxon>Loliinae</taxon>
        <taxon>Lolium</taxon>
    </lineage>
</organism>
<reference evidence="4" key="1">
    <citation type="submission" date="2023-07" db="EMBL/GenBank/DDBJ databases">
        <title>A chromosome-level genome assembly of Lolium multiflorum.</title>
        <authorList>
            <person name="Chen Y."/>
            <person name="Copetti D."/>
            <person name="Kolliker R."/>
            <person name="Studer B."/>
        </authorList>
    </citation>
    <scope>NUCLEOTIDE SEQUENCE</scope>
    <source>
        <strain evidence="4">02402/16</strain>
        <tissue evidence="4">Leaf</tissue>
    </source>
</reference>
<protein>
    <recommendedName>
        <fullName evidence="3">Neprosin PEP catalytic domain-containing protein</fullName>
    </recommendedName>
</protein>
<dbReference type="PANTHER" id="PTHR31589">
    <property type="entry name" value="PROTEIN, PUTATIVE (DUF239)-RELATED-RELATED"/>
    <property type="match status" value="1"/>
</dbReference>
<keyword evidence="2" id="KW-0812">Transmembrane</keyword>
<dbReference type="InterPro" id="IPR004314">
    <property type="entry name" value="Neprosin"/>
</dbReference>
<accession>A0AAD8WGC0</accession>
<evidence type="ECO:0000313" key="5">
    <source>
        <dbReference type="Proteomes" id="UP001231189"/>
    </source>
</evidence>
<evidence type="ECO:0000313" key="4">
    <source>
        <dbReference type="EMBL" id="KAK1653134.1"/>
    </source>
</evidence>
<dbReference type="Pfam" id="PF03080">
    <property type="entry name" value="Neprosin"/>
    <property type="match status" value="1"/>
</dbReference>
<comment type="caution">
    <text evidence="4">The sequence shown here is derived from an EMBL/GenBank/DDBJ whole genome shotgun (WGS) entry which is preliminary data.</text>
</comment>
<dbReference type="PANTHER" id="PTHR31589:SF160">
    <property type="entry name" value="NEPROSIN DOMAIN-CONTAINING PROTEIN"/>
    <property type="match status" value="1"/>
</dbReference>
<name>A0AAD8WGC0_LOLMU</name>
<dbReference type="InterPro" id="IPR013103">
    <property type="entry name" value="RVT_2"/>
</dbReference>
<evidence type="ECO:0000256" key="2">
    <source>
        <dbReference type="SAM" id="Phobius"/>
    </source>
</evidence>
<keyword evidence="5" id="KW-1185">Reference proteome</keyword>
<sequence>MVQVLDGVLALSCRMVLLWSLLQLLFTSIVGPLAWLMQLPRSLVSLAWAVSPGDVFAFVARFPGWAIALGAVSCALAHSYGWAVVPSDYIAGSSVTCDHMSASASTMPPPTSSSSPVATHVVSRPHTRNRSGISRPKERTDGIVAWLAACLSQAVADPTAESRHYSAGLQIPHWRHVTVSASAPRVTLYFLVYVDDITLVSSSATAADRLISSLGTTFAVKDLGKLHYFLGLEVTHNDTSLSLTQKKYSHDLLRRAGMLQCKPATTPMSTLDQLTAVDGPLLSSEDAKEYRSFIYPEHYGDSHPHFYTEWTRDGYDETGCFNMDCPGFVRVNGAVIAPGDAIRPVSDVPDGFIPNITLRVLKDKTSGDWWVYYGLNNVPTGVGYFPRSLFTYLAHEAKQMGFGGAVVAKLQDPTPPMGSGYFPHDGQGRAAAFTDLRIIDQEGKSKPIMVDLPKHVTDEKCYTITPINNGEFLYGGPGNCMK</sequence>